<evidence type="ECO:0000313" key="5">
    <source>
        <dbReference type="EMBL" id="TYP79547.1"/>
    </source>
</evidence>
<comment type="similarity">
    <text evidence="1">Belongs to the acyl coenzyme A hydrolase family.</text>
</comment>
<evidence type="ECO:0000259" key="4">
    <source>
        <dbReference type="PROSITE" id="PS51770"/>
    </source>
</evidence>
<dbReference type="InterPro" id="IPR040170">
    <property type="entry name" value="Cytosol_ACT"/>
</dbReference>
<dbReference type="PROSITE" id="PS51770">
    <property type="entry name" value="HOTDOG_ACOT"/>
    <property type="match status" value="1"/>
</dbReference>
<evidence type="ECO:0000256" key="3">
    <source>
        <dbReference type="PROSITE-ProRule" id="PRU01106"/>
    </source>
</evidence>
<evidence type="ECO:0000256" key="1">
    <source>
        <dbReference type="ARBA" id="ARBA00010458"/>
    </source>
</evidence>
<gene>
    <name evidence="5" type="ORF">BCM02_101666</name>
</gene>
<dbReference type="CDD" id="cd03442">
    <property type="entry name" value="BFIT_BACH"/>
    <property type="match status" value="1"/>
</dbReference>
<dbReference type="EMBL" id="VNHS01000001">
    <property type="protein sequence ID" value="TYP79547.1"/>
    <property type="molecule type" value="Genomic_DNA"/>
</dbReference>
<comment type="caution">
    <text evidence="5">The sequence shown here is derived from an EMBL/GenBank/DDBJ whole genome shotgun (WGS) entry which is preliminary data.</text>
</comment>
<dbReference type="GO" id="GO:0009062">
    <property type="term" value="P:fatty acid catabolic process"/>
    <property type="evidence" value="ECO:0007669"/>
    <property type="project" value="TreeGrafter"/>
</dbReference>
<dbReference type="SUPFAM" id="SSF54637">
    <property type="entry name" value="Thioesterase/thiol ester dehydrase-isomerase"/>
    <property type="match status" value="1"/>
</dbReference>
<dbReference type="OrthoDB" id="9791628at2"/>
<dbReference type="Proteomes" id="UP000323257">
    <property type="component" value="Unassembled WGS sequence"/>
</dbReference>
<feature type="domain" description="HotDog ACOT-type" evidence="4">
    <location>
        <begin position="17"/>
        <end position="129"/>
    </location>
</feature>
<dbReference type="AlphaFoldDB" id="A0A5S5CKZ5"/>
<evidence type="ECO:0000256" key="2">
    <source>
        <dbReference type="ARBA" id="ARBA00022801"/>
    </source>
</evidence>
<dbReference type="PANTHER" id="PTHR11049">
    <property type="entry name" value="ACYL COENZYME A THIOESTER HYDROLASE"/>
    <property type="match status" value="1"/>
</dbReference>
<organism evidence="5 6">
    <name type="scientific">Paenibacillus methanolicus</name>
    <dbReference type="NCBI Taxonomy" id="582686"/>
    <lineage>
        <taxon>Bacteria</taxon>
        <taxon>Bacillati</taxon>
        <taxon>Bacillota</taxon>
        <taxon>Bacilli</taxon>
        <taxon>Bacillales</taxon>
        <taxon>Paenibacillaceae</taxon>
        <taxon>Paenibacillus</taxon>
    </lineage>
</organism>
<dbReference type="GO" id="GO:0005829">
    <property type="term" value="C:cytosol"/>
    <property type="evidence" value="ECO:0007669"/>
    <property type="project" value="TreeGrafter"/>
</dbReference>
<keyword evidence="6" id="KW-1185">Reference proteome</keyword>
<dbReference type="InterPro" id="IPR029069">
    <property type="entry name" value="HotDog_dom_sf"/>
</dbReference>
<accession>A0A5S5CKZ5</accession>
<dbReference type="GO" id="GO:0006637">
    <property type="term" value="P:acyl-CoA metabolic process"/>
    <property type="evidence" value="ECO:0007669"/>
    <property type="project" value="TreeGrafter"/>
</dbReference>
<dbReference type="Pfam" id="PF03061">
    <property type="entry name" value="4HBT"/>
    <property type="match status" value="1"/>
</dbReference>
<protein>
    <submittedName>
        <fullName evidence="5">Acyl-CoA hydrolase</fullName>
    </submittedName>
</protein>
<dbReference type="InterPro" id="IPR006683">
    <property type="entry name" value="Thioestr_dom"/>
</dbReference>
<sequence>MMKLEELAIAMHTRPASASLTVKDAIVLPPDTNHHGTIFGGKLMAYIDDLATIAATRHARRPVVTASTDSVDFLHPVKKGDAVSLSAFVTWSHKTSMEVFVRVVTEDLLTGKRKVSATSFLTFVALGDDNRPVEVPGVQPESDEERLLFNTAPERKEARRIRRQESKHFADFMGTDDVRHAPASSRAAAHSRKGNHAFACAWESEW</sequence>
<name>A0A5S5CKZ5_9BACL</name>
<dbReference type="Gene3D" id="3.10.129.10">
    <property type="entry name" value="Hotdog Thioesterase"/>
    <property type="match status" value="1"/>
</dbReference>
<reference evidence="5 6" key="1">
    <citation type="submission" date="2019-07" db="EMBL/GenBank/DDBJ databases">
        <title>Genomic Encyclopedia of Type Strains, Phase III (KMG-III): the genomes of soil and plant-associated and newly described type strains.</title>
        <authorList>
            <person name="Whitman W."/>
        </authorList>
    </citation>
    <scope>NUCLEOTIDE SEQUENCE [LARGE SCALE GENOMIC DNA]</scope>
    <source>
        <strain evidence="5 6">BL24</strain>
    </source>
</reference>
<proteinExistence type="inferred from homology"/>
<dbReference type="PANTHER" id="PTHR11049:SF24">
    <property type="entry name" value="CYTOSOLIC ACYL COENZYME A THIOESTER HYDROLASE"/>
    <property type="match status" value="1"/>
</dbReference>
<evidence type="ECO:0000313" key="6">
    <source>
        <dbReference type="Proteomes" id="UP000323257"/>
    </source>
</evidence>
<dbReference type="InterPro" id="IPR033120">
    <property type="entry name" value="HOTDOG_ACOT"/>
</dbReference>
<keyword evidence="2 3" id="KW-0378">Hydrolase</keyword>
<dbReference type="GO" id="GO:0052816">
    <property type="term" value="F:long-chain fatty acyl-CoA hydrolase activity"/>
    <property type="evidence" value="ECO:0007669"/>
    <property type="project" value="TreeGrafter"/>
</dbReference>